<feature type="region of interest" description="Disordered" evidence="4">
    <location>
        <begin position="322"/>
        <end position="374"/>
    </location>
</feature>
<dbReference type="PANTHER" id="PTHR13780">
    <property type="entry name" value="AMP-ACTIVATED PROTEIN KINASE, GAMMA REGULATORY SUBUNIT"/>
    <property type="match status" value="1"/>
</dbReference>
<evidence type="ECO:0000256" key="1">
    <source>
        <dbReference type="ARBA" id="ARBA00022737"/>
    </source>
</evidence>
<keyword evidence="2 3" id="KW-0129">CBS domain</keyword>
<dbReference type="OrthoDB" id="497541at2759"/>
<feature type="compositionally biased region" description="Polar residues" evidence="4">
    <location>
        <begin position="339"/>
        <end position="349"/>
    </location>
</feature>
<protein>
    <submittedName>
        <fullName evidence="6">Cell separation during budding</fullName>
    </submittedName>
</protein>
<evidence type="ECO:0000313" key="7">
    <source>
        <dbReference type="Proteomes" id="UP001150925"/>
    </source>
</evidence>
<reference evidence="6" key="1">
    <citation type="submission" date="2022-07" db="EMBL/GenBank/DDBJ databases">
        <title>Phylogenomic reconstructions and comparative analyses of Kickxellomycotina fungi.</title>
        <authorList>
            <person name="Reynolds N.K."/>
            <person name="Stajich J.E."/>
            <person name="Barry K."/>
            <person name="Grigoriev I.V."/>
            <person name="Crous P."/>
            <person name="Smith M.E."/>
        </authorList>
    </citation>
    <scope>NUCLEOTIDE SEQUENCE</scope>
    <source>
        <strain evidence="6">RSA 1196</strain>
    </source>
</reference>
<dbReference type="GO" id="GO:0042149">
    <property type="term" value="P:cellular response to glucose starvation"/>
    <property type="evidence" value="ECO:0007669"/>
    <property type="project" value="TreeGrafter"/>
</dbReference>
<dbReference type="InterPro" id="IPR050511">
    <property type="entry name" value="AMPK_gamma/SDS23_families"/>
</dbReference>
<dbReference type="InterPro" id="IPR000644">
    <property type="entry name" value="CBS_dom"/>
</dbReference>
<dbReference type="GO" id="GO:0004865">
    <property type="term" value="F:protein serine/threonine phosphatase inhibitor activity"/>
    <property type="evidence" value="ECO:0007669"/>
    <property type="project" value="TreeGrafter"/>
</dbReference>
<evidence type="ECO:0000256" key="4">
    <source>
        <dbReference type="SAM" id="MobiDB-lite"/>
    </source>
</evidence>
<dbReference type="SUPFAM" id="SSF54631">
    <property type="entry name" value="CBS-domain pair"/>
    <property type="match status" value="2"/>
</dbReference>
<organism evidence="6 7">
    <name type="scientific">Dispira parvispora</name>
    <dbReference type="NCBI Taxonomy" id="1520584"/>
    <lineage>
        <taxon>Eukaryota</taxon>
        <taxon>Fungi</taxon>
        <taxon>Fungi incertae sedis</taxon>
        <taxon>Zoopagomycota</taxon>
        <taxon>Kickxellomycotina</taxon>
        <taxon>Dimargaritomycetes</taxon>
        <taxon>Dimargaritales</taxon>
        <taxon>Dimargaritaceae</taxon>
        <taxon>Dispira</taxon>
    </lineage>
</organism>
<accession>A0A9W8E5M6</accession>
<dbReference type="InterPro" id="IPR046342">
    <property type="entry name" value="CBS_dom_sf"/>
</dbReference>
<feature type="domain" description="CBS" evidence="5">
    <location>
        <begin position="119"/>
        <end position="176"/>
    </location>
</feature>
<dbReference type="Pfam" id="PF00571">
    <property type="entry name" value="CBS"/>
    <property type="match status" value="3"/>
</dbReference>
<dbReference type="PROSITE" id="PS51371">
    <property type="entry name" value="CBS"/>
    <property type="match status" value="3"/>
</dbReference>
<dbReference type="CDD" id="cd02205">
    <property type="entry name" value="CBS_pair_SF"/>
    <property type="match status" value="2"/>
</dbReference>
<proteinExistence type="predicted"/>
<evidence type="ECO:0000259" key="5">
    <source>
        <dbReference type="PROSITE" id="PS51371"/>
    </source>
</evidence>
<dbReference type="SMART" id="SM00116">
    <property type="entry name" value="CBS"/>
    <property type="match status" value="3"/>
</dbReference>
<dbReference type="Gene3D" id="3.10.580.10">
    <property type="entry name" value="CBS-domain"/>
    <property type="match status" value="2"/>
</dbReference>
<dbReference type="EMBL" id="JANBPY010001462">
    <property type="protein sequence ID" value="KAJ1959945.1"/>
    <property type="molecule type" value="Genomic_DNA"/>
</dbReference>
<evidence type="ECO:0000313" key="6">
    <source>
        <dbReference type="EMBL" id="KAJ1959945.1"/>
    </source>
</evidence>
<name>A0A9W8E5M6_9FUNG</name>
<feature type="domain" description="CBS" evidence="5">
    <location>
        <begin position="28"/>
        <end position="90"/>
    </location>
</feature>
<comment type="caution">
    <text evidence="6">The sequence shown here is derived from an EMBL/GenBank/DDBJ whole genome shotgun (WGS) entry which is preliminary data.</text>
</comment>
<sequence>MPQSPTHAHRPGLSTDTLDWTLVQAQQLVKHQQVIQIEATTPIEEACMVLIENGISSAPIYDPATHTYVGMFDYRDIISFLLLVLDRSPSETRASLEIKSLIRNASLLRQVPVQMAADLSTQNPFYAIVPETTLSHVVAIFGYGTHRMAVVDERGHIEGILSQSTVNQYLHQNLEKFPQLHQLTLRSLQDLKLAETSVYTVPANSLVLDAMKAMVDLSVTSLAVVDNEENAGLLGNISLTDIKYIMKKRRHELLWATCLDLIRHARLEQGLEDGQDRATVFSVTPSTTLQHCIALLAATRAHRLWVTGGHSNSATTTISVAQPTAPAASPVKRGLSPLNPGSGSDSKSNLSGTTSGPSSLPSHMRHPSSGGVTAPFINSGRVIGVVSLTDILRVITPSDD</sequence>
<dbReference type="AlphaFoldDB" id="A0A9W8E5M6"/>
<gene>
    <name evidence="6" type="primary">SDS23</name>
    <name evidence="6" type="ORF">IWQ62_004414</name>
</gene>
<evidence type="ECO:0000256" key="3">
    <source>
        <dbReference type="PROSITE-ProRule" id="PRU00703"/>
    </source>
</evidence>
<keyword evidence="7" id="KW-1185">Reference proteome</keyword>
<dbReference type="PANTHER" id="PTHR13780:SF36">
    <property type="entry name" value="CBS DOMAIN-CONTAINING PROTEIN"/>
    <property type="match status" value="1"/>
</dbReference>
<evidence type="ECO:0000256" key="2">
    <source>
        <dbReference type="ARBA" id="ARBA00023122"/>
    </source>
</evidence>
<keyword evidence="1" id="KW-0677">Repeat</keyword>
<feature type="domain" description="CBS" evidence="5">
    <location>
        <begin position="194"/>
        <end position="253"/>
    </location>
</feature>
<feature type="compositionally biased region" description="Low complexity" evidence="4">
    <location>
        <begin position="350"/>
        <end position="362"/>
    </location>
</feature>
<dbReference type="Proteomes" id="UP001150925">
    <property type="component" value="Unassembled WGS sequence"/>
</dbReference>